<reference evidence="1 2" key="1">
    <citation type="submission" date="2019-08" db="EMBL/GenBank/DDBJ databases">
        <title>The genome of the soybean aphid Biotype 1, its phylome, world population structure and adaptation to the North American continent.</title>
        <authorList>
            <person name="Giordano R."/>
            <person name="Donthu R.K."/>
            <person name="Hernandez A.G."/>
            <person name="Wright C.L."/>
            <person name="Zimin A.V."/>
        </authorList>
    </citation>
    <scope>NUCLEOTIDE SEQUENCE [LARGE SCALE GENOMIC DNA]</scope>
    <source>
        <tissue evidence="1">Whole aphids</tissue>
    </source>
</reference>
<organism evidence="1 2">
    <name type="scientific">Aphis glycines</name>
    <name type="common">Soybean aphid</name>
    <dbReference type="NCBI Taxonomy" id="307491"/>
    <lineage>
        <taxon>Eukaryota</taxon>
        <taxon>Metazoa</taxon>
        <taxon>Ecdysozoa</taxon>
        <taxon>Arthropoda</taxon>
        <taxon>Hexapoda</taxon>
        <taxon>Insecta</taxon>
        <taxon>Pterygota</taxon>
        <taxon>Neoptera</taxon>
        <taxon>Paraneoptera</taxon>
        <taxon>Hemiptera</taxon>
        <taxon>Sternorrhyncha</taxon>
        <taxon>Aphidomorpha</taxon>
        <taxon>Aphidoidea</taxon>
        <taxon>Aphididae</taxon>
        <taxon>Aphidini</taxon>
        <taxon>Aphis</taxon>
        <taxon>Aphis</taxon>
    </lineage>
</organism>
<evidence type="ECO:0000313" key="2">
    <source>
        <dbReference type="Proteomes" id="UP000475862"/>
    </source>
</evidence>
<dbReference type="AlphaFoldDB" id="A0A6G0U1J8"/>
<keyword evidence="2" id="KW-1185">Reference proteome</keyword>
<evidence type="ECO:0000313" key="1">
    <source>
        <dbReference type="EMBL" id="KAE9542813.1"/>
    </source>
</evidence>
<gene>
    <name evidence="1" type="ORF">AGLY_002724</name>
</gene>
<dbReference type="Proteomes" id="UP000475862">
    <property type="component" value="Unassembled WGS sequence"/>
</dbReference>
<accession>A0A6G0U1J8</accession>
<sequence>MVVTYTWVLGTHNQHDNTISCDNTTVLLAYTTYGRLNISFDFEYWLDLVGTFVFNIFQNNKGKLPKQLNTPITNLALQHAQANKIMANAAGAAAPAPADTATAAPIRINIALEINSLRTRLALAASDSIPTELRIFSISSLDGSFPPREANRYINHQYNIRRKMMGLKACCYKAMSPDIRLMYFCSKLPISDQ</sequence>
<proteinExistence type="predicted"/>
<dbReference type="EMBL" id="VYZN01000009">
    <property type="protein sequence ID" value="KAE9542813.1"/>
    <property type="molecule type" value="Genomic_DNA"/>
</dbReference>
<name>A0A6G0U1J8_APHGL</name>
<protein>
    <submittedName>
        <fullName evidence="1">Uncharacterized protein</fullName>
    </submittedName>
</protein>
<comment type="caution">
    <text evidence="1">The sequence shown here is derived from an EMBL/GenBank/DDBJ whole genome shotgun (WGS) entry which is preliminary data.</text>
</comment>